<sequence length="137" mass="16062">MQQNIDKHTLQFSMLTFDSTNMDQILSVTYIPKTVNYNHIIQRALYTPSIKSVLKQKSYYDLPGRIDEKCQQKLHKLDAIKSARQLQYREQYEVVERPKTQCGRATPRQPAVRTPSPLRTGAIRRELSHFVKYHAVE</sequence>
<evidence type="ECO:0000313" key="1">
    <source>
        <dbReference type="EMBL" id="EST47418.1"/>
    </source>
</evidence>
<reference evidence="1" key="1">
    <citation type="journal article" date="2014" name="PLoS Genet.">
        <title>The Genome of Spironucleus salmonicida Highlights a Fish Pathogen Adapted to Fluctuating Environments.</title>
        <authorList>
            <person name="Xu F."/>
            <person name="Jerlstrom-Hultqvist J."/>
            <person name="Einarsson E."/>
            <person name="Astvaldsson A."/>
            <person name="Svard S.G."/>
            <person name="Andersson J.O."/>
        </authorList>
    </citation>
    <scope>NUCLEOTIDE SEQUENCE</scope>
</reference>
<dbReference type="AlphaFoldDB" id="V6LT34"/>
<protein>
    <submittedName>
        <fullName evidence="1">Uncharacterized protein</fullName>
    </submittedName>
</protein>
<dbReference type="VEuPathDB" id="GiardiaDB:SS50377_26894"/>
<organism evidence="1">
    <name type="scientific">Spironucleus salmonicida</name>
    <dbReference type="NCBI Taxonomy" id="348837"/>
    <lineage>
        <taxon>Eukaryota</taxon>
        <taxon>Metamonada</taxon>
        <taxon>Diplomonadida</taxon>
        <taxon>Hexamitidae</taxon>
        <taxon>Hexamitinae</taxon>
        <taxon>Spironucleus</taxon>
    </lineage>
</organism>
<proteinExistence type="predicted"/>
<name>V6LT34_9EUKA</name>
<accession>V6LT34</accession>
<dbReference type="EMBL" id="KI546040">
    <property type="protein sequence ID" value="EST47418.1"/>
    <property type="molecule type" value="Genomic_DNA"/>
</dbReference>
<gene>
    <name evidence="1" type="ORF">SS50377_12403</name>
</gene>